<evidence type="ECO:0008006" key="4">
    <source>
        <dbReference type="Google" id="ProtNLM"/>
    </source>
</evidence>
<feature type="region of interest" description="Disordered" evidence="1">
    <location>
        <begin position="288"/>
        <end position="342"/>
    </location>
</feature>
<reference evidence="2 3" key="1">
    <citation type="submission" date="2022-06" db="EMBL/GenBank/DDBJ databases">
        <title>Genomic Encyclopedia of Archaeal and Bacterial Type Strains, Phase II (KMG-II): from individual species to whole genera.</title>
        <authorList>
            <person name="Goeker M."/>
        </authorList>
    </citation>
    <scope>NUCLEOTIDE SEQUENCE [LARGE SCALE GENOMIC DNA]</scope>
    <source>
        <strain evidence="2 3">DSM 44255</strain>
    </source>
</reference>
<dbReference type="RefSeq" id="WP_253888784.1">
    <property type="nucleotide sequence ID" value="NZ_BAAAVB010000003.1"/>
</dbReference>
<comment type="caution">
    <text evidence="2">The sequence shown here is derived from an EMBL/GenBank/DDBJ whole genome shotgun (WGS) entry which is preliminary data.</text>
</comment>
<evidence type="ECO:0000313" key="2">
    <source>
        <dbReference type="EMBL" id="MCP2271822.1"/>
    </source>
</evidence>
<dbReference type="EMBL" id="JAMTCO010000010">
    <property type="protein sequence ID" value="MCP2271822.1"/>
    <property type="molecule type" value="Genomic_DNA"/>
</dbReference>
<accession>A0ABT1IGQ8</accession>
<keyword evidence="3" id="KW-1185">Reference proteome</keyword>
<sequence>MTSTPAPEAVTDPALLAAVEFARAAAREQAGSEVGTHVEVRSEDSASATHLFEADKPGYRGWRWAVTVAAASSDDAVTVSEVVLLPGPDALVAPAWIPWQDRVRAGDLGVGDLLPTDPDDPRLAPAYLGSDDPEVEALAMEVGLGRVRVLSRFGRVDAADRWKVGDYGPGSEMARSAPAACGTCGFYLPVAGSLGAAFGVCGNEISPADGRAVHAAYGCGAHSENEVEQISPVLVADLIYDDARLDIEVTPVAEAPADDAAVADDAVADDAAAAGGAVVDGGAAVADEAAGEAAADEPAAGEAQAEAGEQPDAESVEQAVDAVAQGEQAAEPSGQPESDLHG</sequence>
<dbReference type="Proteomes" id="UP001205185">
    <property type="component" value="Unassembled WGS sequence"/>
</dbReference>
<evidence type="ECO:0000313" key="3">
    <source>
        <dbReference type="Proteomes" id="UP001205185"/>
    </source>
</evidence>
<dbReference type="Pfam" id="PF11228">
    <property type="entry name" value="DUF3027"/>
    <property type="match status" value="1"/>
</dbReference>
<name>A0ABT1IGQ8_9PSEU</name>
<feature type="compositionally biased region" description="Low complexity" evidence="1">
    <location>
        <begin position="288"/>
        <end position="308"/>
    </location>
</feature>
<dbReference type="InterPro" id="IPR021391">
    <property type="entry name" value="DUF3027"/>
</dbReference>
<proteinExistence type="predicted"/>
<gene>
    <name evidence="2" type="ORF">LV75_004336</name>
</gene>
<evidence type="ECO:0000256" key="1">
    <source>
        <dbReference type="SAM" id="MobiDB-lite"/>
    </source>
</evidence>
<organism evidence="2 3">
    <name type="scientific">Actinokineospora diospyrosa</name>
    <dbReference type="NCBI Taxonomy" id="103728"/>
    <lineage>
        <taxon>Bacteria</taxon>
        <taxon>Bacillati</taxon>
        <taxon>Actinomycetota</taxon>
        <taxon>Actinomycetes</taxon>
        <taxon>Pseudonocardiales</taxon>
        <taxon>Pseudonocardiaceae</taxon>
        <taxon>Actinokineospora</taxon>
    </lineage>
</organism>
<protein>
    <recommendedName>
        <fullName evidence="4">DUF3027 family protein</fullName>
    </recommendedName>
</protein>